<dbReference type="EMBL" id="CP047895">
    <property type="protein sequence ID" value="QHL90550.1"/>
    <property type="molecule type" value="Genomic_DNA"/>
</dbReference>
<keyword evidence="2" id="KW-1185">Reference proteome</keyword>
<accession>A0A7Z2NWB8</accession>
<evidence type="ECO:0000313" key="1">
    <source>
        <dbReference type="EMBL" id="QHL90550.1"/>
    </source>
</evidence>
<name>A0A7Z2NWB8_9SPHN</name>
<dbReference type="Proteomes" id="UP000464468">
    <property type="component" value="Chromosome"/>
</dbReference>
<dbReference type="RefSeq" id="WP_160592478.1">
    <property type="nucleotide sequence ID" value="NZ_CP047895.1"/>
</dbReference>
<evidence type="ECO:0000313" key="2">
    <source>
        <dbReference type="Proteomes" id="UP000464468"/>
    </source>
</evidence>
<protein>
    <submittedName>
        <fullName evidence="1">Uncharacterized protein</fullName>
    </submittedName>
</protein>
<gene>
    <name evidence="1" type="ORF">GVO57_06540</name>
</gene>
<sequence length="67" mass="7145">MAMTAGSPAGDAAPADTLPEAEDIFYLCAPQMRLAMFRSCAEHETNDEIRGLARLATFRAAASRMPG</sequence>
<dbReference type="KEGG" id="schy:GVO57_06540"/>
<organism evidence="1 2">
    <name type="scientific">Sphingomonas changnyeongensis</name>
    <dbReference type="NCBI Taxonomy" id="2698679"/>
    <lineage>
        <taxon>Bacteria</taxon>
        <taxon>Pseudomonadati</taxon>
        <taxon>Pseudomonadota</taxon>
        <taxon>Alphaproteobacteria</taxon>
        <taxon>Sphingomonadales</taxon>
        <taxon>Sphingomonadaceae</taxon>
        <taxon>Sphingomonas</taxon>
    </lineage>
</organism>
<proteinExistence type="predicted"/>
<dbReference type="AlphaFoldDB" id="A0A7Z2NWB8"/>
<reference evidence="1 2" key="1">
    <citation type="submission" date="2020-01" db="EMBL/GenBank/DDBJ databases">
        <title>Sphingomonas sp. C33 whole genome sequece.</title>
        <authorList>
            <person name="Park C."/>
        </authorList>
    </citation>
    <scope>NUCLEOTIDE SEQUENCE [LARGE SCALE GENOMIC DNA]</scope>
    <source>
        <strain evidence="1 2">C33</strain>
    </source>
</reference>